<sequence>MEVNVLLFDKFETLDAFGPVEILSQIKDFKINYISKDGAVVHSYQGFKVITEDIKSIDKNGILVIPGGIGVRDLVNDTDFLNMLKHLAEESRFCLSICTGSALLAKCGVLNNIKATSNKKALEWVKQTNENVIWIDKSRWVVDGKFYTSSGVSAGMDMALGFVSDQFGKDKAYEISEFIEYIWNEDKSKDTFYNLGN</sequence>
<dbReference type="PANTHER" id="PTHR43130">
    <property type="entry name" value="ARAC-FAMILY TRANSCRIPTIONAL REGULATOR"/>
    <property type="match status" value="1"/>
</dbReference>
<protein>
    <submittedName>
        <fullName evidence="2">DJ-1/PfpI family protein</fullName>
    </submittedName>
</protein>
<dbReference type="Gene3D" id="3.40.50.880">
    <property type="match status" value="1"/>
</dbReference>
<dbReference type="SUPFAM" id="SSF52317">
    <property type="entry name" value="Class I glutamine amidotransferase-like"/>
    <property type="match status" value="1"/>
</dbReference>
<organism evidence="2 3">
    <name type="scientific">Paraclostridium bifermentans</name>
    <name type="common">Clostridium bifermentans</name>
    <dbReference type="NCBI Taxonomy" id="1490"/>
    <lineage>
        <taxon>Bacteria</taxon>
        <taxon>Bacillati</taxon>
        <taxon>Bacillota</taxon>
        <taxon>Clostridia</taxon>
        <taxon>Peptostreptococcales</taxon>
        <taxon>Peptostreptococcaceae</taxon>
        <taxon>Paraclostridium</taxon>
    </lineage>
</organism>
<dbReference type="CDD" id="cd03139">
    <property type="entry name" value="GATase1_PfpI_2"/>
    <property type="match status" value="1"/>
</dbReference>
<dbReference type="EMBL" id="JABAFD010000011">
    <property type="protein sequence ID" value="NME10792.1"/>
    <property type="molecule type" value="Genomic_DNA"/>
</dbReference>
<gene>
    <name evidence="2" type="ORF">HF875_14780</name>
</gene>
<reference evidence="2 3" key="1">
    <citation type="submission" date="2020-04" db="EMBL/GenBank/DDBJ databases">
        <authorList>
            <person name="Hitch T.C.A."/>
            <person name="Wylensek D."/>
            <person name="Clavel T."/>
        </authorList>
    </citation>
    <scope>NUCLEOTIDE SEQUENCE [LARGE SCALE GENOMIC DNA]</scope>
    <source>
        <strain evidence="2 3">Med78_4-601-WT-2</strain>
    </source>
</reference>
<dbReference type="InterPro" id="IPR002818">
    <property type="entry name" value="DJ-1/PfpI"/>
</dbReference>
<dbReference type="PANTHER" id="PTHR43130:SF15">
    <property type="entry name" value="THIJ_PFPI FAMILY PROTEIN (AFU_ORTHOLOGUE AFUA_5G14240)"/>
    <property type="match status" value="1"/>
</dbReference>
<evidence type="ECO:0000259" key="1">
    <source>
        <dbReference type="Pfam" id="PF01965"/>
    </source>
</evidence>
<feature type="domain" description="DJ-1/PfpI" evidence="1">
    <location>
        <begin position="2"/>
        <end position="163"/>
    </location>
</feature>
<dbReference type="Pfam" id="PF01965">
    <property type="entry name" value="DJ-1_PfpI"/>
    <property type="match status" value="1"/>
</dbReference>
<evidence type="ECO:0000313" key="2">
    <source>
        <dbReference type="EMBL" id="NME10792.1"/>
    </source>
</evidence>
<comment type="caution">
    <text evidence="2">The sequence shown here is derived from an EMBL/GenBank/DDBJ whole genome shotgun (WGS) entry which is preliminary data.</text>
</comment>
<accession>A0AA44IIH9</accession>
<dbReference type="Proteomes" id="UP000573963">
    <property type="component" value="Unassembled WGS sequence"/>
</dbReference>
<dbReference type="AlphaFoldDB" id="A0AA44IIH9"/>
<dbReference type="RefSeq" id="WP_150844154.1">
    <property type="nucleotide sequence ID" value="NZ_JABAFD010000011.1"/>
</dbReference>
<proteinExistence type="predicted"/>
<dbReference type="InterPro" id="IPR052158">
    <property type="entry name" value="INH-QAR"/>
</dbReference>
<evidence type="ECO:0000313" key="3">
    <source>
        <dbReference type="Proteomes" id="UP000573963"/>
    </source>
</evidence>
<dbReference type="InterPro" id="IPR029062">
    <property type="entry name" value="Class_I_gatase-like"/>
</dbReference>
<name>A0AA44IIH9_PARBF</name>